<protein>
    <recommendedName>
        <fullName evidence="5">Keratin</fullName>
    </recommendedName>
</protein>
<dbReference type="Proteomes" id="UP000660247">
    <property type="component" value="Unassembled WGS sequence"/>
</dbReference>
<feature type="non-terminal residue" evidence="6">
    <location>
        <position position="69"/>
    </location>
</feature>
<dbReference type="GO" id="GO:0005200">
    <property type="term" value="F:structural constituent of cytoskeleton"/>
    <property type="evidence" value="ECO:0007669"/>
    <property type="project" value="InterPro"/>
</dbReference>
<name>A0A851DND0_TODME</name>
<evidence type="ECO:0000256" key="4">
    <source>
        <dbReference type="ARBA" id="ARBA00022990"/>
    </source>
</evidence>
<evidence type="ECO:0000256" key="5">
    <source>
        <dbReference type="RuleBase" id="RU364002"/>
    </source>
</evidence>
<evidence type="ECO:0000313" key="6">
    <source>
        <dbReference type="EMBL" id="NWI71619.1"/>
    </source>
</evidence>
<evidence type="ECO:0000256" key="2">
    <source>
        <dbReference type="ARBA" id="ARBA00011806"/>
    </source>
</evidence>
<keyword evidence="4" id="KW-0007">Acetylation</keyword>
<accession>A0A851DND0</accession>
<feature type="non-terminal residue" evidence="6">
    <location>
        <position position="1"/>
    </location>
</feature>
<evidence type="ECO:0000256" key="1">
    <source>
        <dbReference type="ARBA" id="ARBA00008702"/>
    </source>
</evidence>
<dbReference type="PANTHER" id="PTHR31203:SF1">
    <property type="entry name" value="BETA-KERATIN-RELATED PROTEIN-RELATED"/>
    <property type="match status" value="1"/>
</dbReference>
<comment type="similarity">
    <text evidence="1 5">Belongs to the avian keratin family.</text>
</comment>
<dbReference type="EMBL" id="WEIS01313145">
    <property type="protein sequence ID" value="NWI71619.1"/>
    <property type="molecule type" value="Genomic_DNA"/>
</dbReference>
<comment type="caution">
    <text evidence="6">The sequence shown here is derived from an EMBL/GenBank/DDBJ whole genome shotgun (WGS) entry which is preliminary data.</text>
</comment>
<dbReference type="Pfam" id="PF02422">
    <property type="entry name" value="Keratin"/>
    <property type="match status" value="1"/>
</dbReference>
<dbReference type="InterPro" id="IPR003461">
    <property type="entry name" value="Keratin"/>
</dbReference>
<dbReference type="AlphaFoldDB" id="A0A851DND0"/>
<reference evidence="6" key="1">
    <citation type="submission" date="2019-10" db="EMBL/GenBank/DDBJ databases">
        <title>Bird 10,000 Genomes (B10K) Project - Family phase.</title>
        <authorList>
            <person name="Zhang G."/>
        </authorList>
    </citation>
    <scope>NUCLEOTIDE SEQUENCE</scope>
    <source>
        <strain evidence="6">B10K-DU-002-69</strain>
        <tissue evidence="6">Muscle</tissue>
    </source>
</reference>
<organism evidence="6 7">
    <name type="scientific">Todus mexicanus</name>
    <name type="common">Puerto Rican tody</name>
    <dbReference type="NCBI Taxonomy" id="135184"/>
    <lineage>
        <taxon>Eukaryota</taxon>
        <taxon>Metazoa</taxon>
        <taxon>Chordata</taxon>
        <taxon>Craniata</taxon>
        <taxon>Vertebrata</taxon>
        <taxon>Euteleostomi</taxon>
        <taxon>Archelosauria</taxon>
        <taxon>Archosauria</taxon>
        <taxon>Dinosauria</taxon>
        <taxon>Saurischia</taxon>
        <taxon>Theropoda</taxon>
        <taxon>Coelurosauria</taxon>
        <taxon>Aves</taxon>
        <taxon>Neognathae</taxon>
        <taxon>Neoaves</taxon>
        <taxon>Telluraves</taxon>
        <taxon>Coraciimorphae</taxon>
        <taxon>Coraciiformes</taxon>
        <taxon>Todidae</taxon>
        <taxon>Todus</taxon>
    </lineage>
</organism>
<evidence type="ECO:0000256" key="3">
    <source>
        <dbReference type="ARBA" id="ARBA00022744"/>
    </source>
</evidence>
<dbReference type="GO" id="GO:0005882">
    <property type="term" value="C:intermediate filament"/>
    <property type="evidence" value="ECO:0007669"/>
    <property type="project" value="UniProtKB-KW"/>
</dbReference>
<keyword evidence="7" id="KW-1185">Reference proteome</keyword>
<sequence>MSPCQACGPCSPTLLANTCHEPCVRQRQDSITTVEPSFVVLTLIKPILSSFQQNIISESSFHTTVGRIL</sequence>
<keyword evidence="3 5" id="KW-0416">Keratin</keyword>
<proteinExistence type="inferred from homology"/>
<gene>
    <name evidence="6" type="primary">Krf1_3</name>
    <name evidence="6" type="ORF">TODMEX_R02959</name>
</gene>
<dbReference type="PANTHER" id="PTHR31203">
    <property type="entry name" value="BETA-KERATIN-RELATED PROTEIN-RELATED"/>
    <property type="match status" value="1"/>
</dbReference>
<comment type="subunit">
    <text evidence="2 5">The avian keratins (F-ker, S-ker, C-ker and B-ker) are a complex mixture of very similar polypeptides.</text>
</comment>
<evidence type="ECO:0000313" key="7">
    <source>
        <dbReference type="Proteomes" id="UP000660247"/>
    </source>
</evidence>